<dbReference type="EMBL" id="JAHXPT010000014">
    <property type="protein sequence ID" value="MBW6411422.1"/>
    <property type="molecule type" value="Genomic_DNA"/>
</dbReference>
<comment type="caution">
    <text evidence="2">The sequence shown here is derived from an EMBL/GenBank/DDBJ whole genome shotgun (WGS) entry which is preliminary data.</text>
</comment>
<reference evidence="2 3" key="1">
    <citation type="submission" date="2021-07" db="EMBL/GenBank/DDBJ databases">
        <title>Clostridium weizhouense sp. nov., an anaerobic bacterium isolated from activated sludge of Petroleum wastewater.</title>
        <authorList>
            <person name="Li Q."/>
        </authorList>
    </citation>
    <scope>NUCLEOTIDE SEQUENCE [LARGE SCALE GENOMIC DNA]</scope>
    <source>
        <strain evidence="2 3">YB-6</strain>
    </source>
</reference>
<sequence length="118" mass="13354">MTNLNCTAMNCVHNQFGMCKAGYILIESQESQTTSQTYCVNYRESTDENEAKAIENTNYISGLSEAFYSMDEVRMNPEINCHAQNCSYNLYGSCHARNVSIILDSNEAFKAKCETFIK</sequence>
<evidence type="ECO:0000313" key="2">
    <source>
        <dbReference type="EMBL" id="MBW6411422.1"/>
    </source>
</evidence>
<dbReference type="Pfam" id="PF07561">
    <property type="entry name" value="DUF1540"/>
    <property type="match status" value="2"/>
</dbReference>
<feature type="domain" description="DUF1540" evidence="1">
    <location>
        <begin position="79"/>
        <end position="116"/>
    </location>
</feature>
<proteinExistence type="predicted"/>
<keyword evidence="3" id="KW-1185">Reference proteome</keyword>
<feature type="domain" description="DUF1540" evidence="1">
    <location>
        <begin position="5"/>
        <end position="39"/>
    </location>
</feature>
<protein>
    <submittedName>
        <fullName evidence="2">DUF1540 domain-containing protein</fullName>
    </submittedName>
</protein>
<dbReference type="Proteomes" id="UP001519921">
    <property type="component" value="Unassembled WGS sequence"/>
</dbReference>
<name>A0ABS7ARW6_9CLOT</name>
<evidence type="ECO:0000313" key="3">
    <source>
        <dbReference type="Proteomes" id="UP001519921"/>
    </source>
</evidence>
<gene>
    <name evidence="2" type="ORF">KYD98_15130</name>
</gene>
<evidence type="ECO:0000259" key="1">
    <source>
        <dbReference type="Pfam" id="PF07561"/>
    </source>
</evidence>
<dbReference type="InterPro" id="IPR011437">
    <property type="entry name" value="DUF1540"/>
</dbReference>
<accession>A0ABS7ARW6</accession>
<dbReference type="RefSeq" id="WP_219780889.1">
    <property type="nucleotide sequence ID" value="NZ_JAHXPT010000014.1"/>
</dbReference>
<organism evidence="2 3">
    <name type="scientific">Clostridium weizhouense</name>
    <dbReference type="NCBI Taxonomy" id="2859781"/>
    <lineage>
        <taxon>Bacteria</taxon>
        <taxon>Bacillati</taxon>
        <taxon>Bacillota</taxon>
        <taxon>Clostridia</taxon>
        <taxon>Eubacteriales</taxon>
        <taxon>Clostridiaceae</taxon>
        <taxon>Clostridium</taxon>
    </lineage>
</organism>